<evidence type="ECO:0000259" key="7">
    <source>
        <dbReference type="Pfam" id="PF12705"/>
    </source>
</evidence>
<keyword evidence="1" id="KW-0540">Nuclease</keyword>
<evidence type="ECO:0000313" key="8">
    <source>
        <dbReference type="EMBL" id="PIE32303.1"/>
    </source>
</evidence>
<evidence type="ECO:0000256" key="6">
    <source>
        <dbReference type="SAM" id="MobiDB-lite"/>
    </source>
</evidence>
<protein>
    <recommendedName>
        <fullName evidence="7">PD-(D/E)XK endonuclease-like domain-containing protein</fullName>
    </recommendedName>
</protein>
<feature type="compositionally biased region" description="Basic and acidic residues" evidence="6">
    <location>
        <begin position="399"/>
        <end position="414"/>
    </location>
</feature>
<dbReference type="Proteomes" id="UP000230914">
    <property type="component" value="Unassembled WGS sequence"/>
</dbReference>
<dbReference type="GO" id="GO:0004386">
    <property type="term" value="F:helicase activity"/>
    <property type="evidence" value="ECO:0007669"/>
    <property type="project" value="UniProtKB-KW"/>
</dbReference>
<evidence type="ECO:0000256" key="2">
    <source>
        <dbReference type="ARBA" id="ARBA00022763"/>
    </source>
</evidence>
<feature type="domain" description="PD-(D/E)XK endonuclease-like" evidence="7">
    <location>
        <begin position="710"/>
        <end position="977"/>
    </location>
</feature>
<keyword evidence="2" id="KW-0227">DNA damage</keyword>
<evidence type="ECO:0000256" key="4">
    <source>
        <dbReference type="ARBA" id="ARBA00022839"/>
    </source>
</evidence>
<evidence type="ECO:0000256" key="3">
    <source>
        <dbReference type="ARBA" id="ARBA00022806"/>
    </source>
</evidence>
<keyword evidence="4" id="KW-0269">Exonuclease</keyword>
<evidence type="ECO:0000256" key="5">
    <source>
        <dbReference type="ARBA" id="ARBA00023204"/>
    </source>
</evidence>
<accession>A0A2G6K9H0</accession>
<dbReference type="Pfam" id="PF12705">
    <property type="entry name" value="PDDEXK_1"/>
    <property type="match status" value="1"/>
</dbReference>
<gene>
    <name evidence="8" type="ORF">CSA55_03795</name>
</gene>
<name>A0A2G6K9H0_9ACTN</name>
<dbReference type="InterPro" id="IPR027417">
    <property type="entry name" value="P-loop_NTPase"/>
</dbReference>
<dbReference type="GO" id="GO:0004527">
    <property type="term" value="F:exonuclease activity"/>
    <property type="evidence" value="ECO:0007669"/>
    <property type="project" value="UniProtKB-KW"/>
</dbReference>
<dbReference type="GO" id="GO:0006281">
    <property type="term" value="P:DNA repair"/>
    <property type="evidence" value="ECO:0007669"/>
    <property type="project" value="UniProtKB-KW"/>
</dbReference>
<sequence length="1003" mass="108283">MLHPDEILDPVIDTVSSGSQLPAAVAEAINRLRSDDLVDDPFADVVIITPPDATANTLQHRLPLITHERGRGMSGIRFATPFALARHLVEAVDGPLQMVRPHLLAAAVRSVLATNCPDALTTTADHPATIDAIVSLTEDLRFVSLSDRRMANVLAGSTPGRQAVIEVADQARSMLRSAGYVSEADILARATEIVSSPDALPSGHRSVIVASTTFDPALVDFLSHYAAIGDTRVVMLGSWSDDRELAAQVTRIAKQAPPPSSAQRSAPISVTSCPDHDEEVRHVMRSIASLADKGVSLDRIALLLPTLDPYLRVVTDHLDRAGIGWSGVSPTTLAESLAGQVVRLALAARRQPDRRHLLDLLSLVPQRASANESHRDPARWRRLTQRIGLATEHDWESAHDALQRDQAERAERRQRQGLAPTTDADAADIDQLTALLDLVEVVRSHLDQITRATRWRTASRAAHDLLTLLIGGEQWRSARWADLPAWQRDAATTIMSSIDALAGLDAARLSVDYTPDAFERAIGDLLEHHANSRPPTAGGVQVRRVTDGVCLDADRIFVVGAIEGIFPPPRSGGLFTPAHRDSPAADVLAHSAWTSDQVRRAWASLAAGTAPIEVSWPRANLRQGGENFRSRLLPTTTSDHEVATHADGLHHGRALTVAEGAFAVARPWTRSPIIHRRAKALVSRTLTEPTSYDGMIGNAAADPSERVYAVTSLERLARCGVSYLYRQVLGVGEDEDDPAVVNEISPLTRGSLVHAVLYDLAASWLSQDPMSRPKWLGDDHLPDLRAAVAERVAVHERTLAEHRQLGHPIRWALERDLIITRIVNALEAERATGREPLAAEFSFGDAASSPHVIDTAAGPLALRGVIDRIDRVGDAAAVTDFKVISSSFAPNFVADDPTEGGAKLQLPLYAEVAATVFGGELGAPAYRYIGPSQVTDRVLPDSGHAHAHAALDVLADRLVRGDFRPGQPDPTWGCPDCCPDGLGRTEVTTRVQRFVTSEDGAPS</sequence>
<evidence type="ECO:0000256" key="1">
    <source>
        <dbReference type="ARBA" id="ARBA00022722"/>
    </source>
</evidence>
<organism evidence="8 9">
    <name type="scientific">Ilumatobacter coccineus</name>
    <dbReference type="NCBI Taxonomy" id="467094"/>
    <lineage>
        <taxon>Bacteria</taxon>
        <taxon>Bacillati</taxon>
        <taxon>Actinomycetota</taxon>
        <taxon>Acidimicrobiia</taxon>
        <taxon>Acidimicrobiales</taxon>
        <taxon>Ilumatobacteraceae</taxon>
        <taxon>Ilumatobacter</taxon>
    </lineage>
</organism>
<comment type="caution">
    <text evidence="8">The sequence shown here is derived from an EMBL/GenBank/DDBJ whole genome shotgun (WGS) entry which is preliminary data.</text>
</comment>
<keyword evidence="3" id="KW-0067">ATP-binding</keyword>
<keyword evidence="5" id="KW-0234">DNA repair</keyword>
<keyword evidence="4" id="KW-0378">Hydrolase</keyword>
<reference evidence="8 9" key="1">
    <citation type="submission" date="2017-10" db="EMBL/GenBank/DDBJ databases">
        <title>Novel microbial diversity and functional potential in the marine mammal oral microbiome.</title>
        <authorList>
            <person name="Dudek N.K."/>
            <person name="Sun C.L."/>
            <person name="Burstein D."/>
            <person name="Kantor R.S."/>
            <person name="Aliaga Goltsman D.S."/>
            <person name="Bik E.M."/>
            <person name="Thomas B.C."/>
            <person name="Banfield J.F."/>
            <person name="Relman D.A."/>
        </authorList>
    </citation>
    <scope>NUCLEOTIDE SEQUENCE [LARGE SCALE GENOMIC DNA]</scope>
    <source>
        <strain evidence="8">DOLJORAL78_61_10</strain>
    </source>
</reference>
<keyword evidence="3" id="KW-0547">Nucleotide-binding</keyword>
<proteinExistence type="predicted"/>
<dbReference type="SUPFAM" id="SSF52540">
    <property type="entry name" value="P-loop containing nucleoside triphosphate hydrolases"/>
    <property type="match status" value="1"/>
</dbReference>
<evidence type="ECO:0000313" key="9">
    <source>
        <dbReference type="Proteomes" id="UP000230914"/>
    </source>
</evidence>
<dbReference type="InterPro" id="IPR038726">
    <property type="entry name" value="PDDEXK_AddAB-type"/>
</dbReference>
<dbReference type="AlphaFoldDB" id="A0A2G6K9H0"/>
<feature type="region of interest" description="Disordered" evidence="6">
    <location>
        <begin position="399"/>
        <end position="422"/>
    </location>
</feature>
<dbReference type="EMBL" id="PDSL01000051">
    <property type="protein sequence ID" value="PIE32303.1"/>
    <property type="molecule type" value="Genomic_DNA"/>
</dbReference>
<keyword evidence="3" id="KW-0347">Helicase</keyword>